<accession>A0AAW1X5L5</accession>
<evidence type="ECO:0000256" key="1">
    <source>
        <dbReference type="ARBA" id="ARBA00022679"/>
    </source>
</evidence>
<evidence type="ECO:0000256" key="6">
    <source>
        <dbReference type="ARBA" id="ARBA00022918"/>
    </source>
</evidence>
<keyword evidence="4" id="KW-0255">Endonuclease</keyword>
<keyword evidence="5" id="KW-0378">Hydrolase</keyword>
<dbReference type="CDD" id="cd09274">
    <property type="entry name" value="RNase_HI_RT_Ty3"/>
    <property type="match status" value="1"/>
</dbReference>
<dbReference type="GO" id="GO:0003676">
    <property type="term" value="F:nucleic acid binding"/>
    <property type="evidence" value="ECO:0007669"/>
    <property type="project" value="InterPro"/>
</dbReference>
<evidence type="ECO:0000256" key="2">
    <source>
        <dbReference type="ARBA" id="ARBA00022695"/>
    </source>
</evidence>
<sequence>MKAPIPGVPLKIYLAATDTAIGALLAQDDGNGVEHPVYYVSRLLGEAESRYPSTERVCLTLIYEAQRLRHYFLAHKLHLMVKTDPVRYLLTKPVLSGRLARWLLQLSEFDIECVSPRAIKGQAVIDMLALFPGNEEASLMQDIPGGLQEMVGMLIDNELESKKPWTLFFDGSATSNGGGAGVVLTDPTGNTKAISFKLRFPCTNNIAEYEAFVIGMSTAIEMGVKRINVIGDSNLVISQMKGDFAVKEATLAPYRTMAEKLVGMFDQAILEHIPGATNRYADALATLGSKLSFTNEQPNVVVVQRTKPSTEALILPEVPETDDWWNSVKGSLASQGKEINLKTLKDYVILHEELYIRLSGGDCNARAITGQK</sequence>
<dbReference type="GO" id="GO:0003964">
    <property type="term" value="F:RNA-directed DNA polymerase activity"/>
    <property type="evidence" value="ECO:0007669"/>
    <property type="project" value="UniProtKB-KW"/>
</dbReference>
<dbReference type="Pfam" id="PF13456">
    <property type="entry name" value="RVT_3"/>
    <property type="match status" value="1"/>
</dbReference>
<dbReference type="PANTHER" id="PTHR48475:SF1">
    <property type="entry name" value="RNASE H TYPE-1 DOMAIN-CONTAINING PROTEIN"/>
    <property type="match status" value="1"/>
</dbReference>
<evidence type="ECO:0000313" key="9">
    <source>
        <dbReference type="Proteomes" id="UP001457282"/>
    </source>
</evidence>
<dbReference type="InterPro" id="IPR041373">
    <property type="entry name" value="RT_RNaseH"/>
</dbReference>
<dbReference type="InterPro" id="IPR012337">
    <property type="entry name" value="RNaseH-like_sf"/>
</dbReference>
<dbReference type="SUPFAM" id="SSF56672">
    <property type="entry name" value="DNA/RNA polymerases"/>
    <property type="match status" value="1"/>
</dbReference>
<dbReference type="PANTHER" id="PTHR48475">
    <property type="entry name" value="RIBONUCLEASE H"/>
    <property type="match status" value="1"/>
</dbReference>
<dbReference type="EMBL" id="JBEDUW010000004">
    <property type="protein sequence ID" value="KAK9932281.1"/>
    <property type="molecule type" value="Genomic_DNA"/>
</dbReference>
<dbReference type="AlphaFoldDB" id="A0AAW1X5L5"/>
<name>A0AAW1X5L5_RUBAR</name>
<keyword evidence="6" id="KW-0695">RNA-directed DNA polymerase</keyword>
<dbReference type="SUPFAM" id="SSF53098">
    <property type="entry name" value="Ribonuclease H-like"/>
    <property type="match status" value="1"/>
</dbReference>
<evidence type="ECO:0000313" key="8">
    <source>
        <dbReference type="EMBL" id="KAK9932281.1"/>
    </source>
</evidence>
<evidence type="ECO:0000256" key="3">
    <source>
        <dbReference type="ARBA" id="ARBA00022722"/>
    </source>
</evidence>
<dbReference type="GO" id="GO:0004523">
    <property type="term" value="F:RNA-DNA hybrid ribonuclease activity"/>
    <property type="evidence" value="ECO:0007669"/>
    <property type="project" value="InterPro"/>
</dbReference>
<comment type="caution">
    <text evidence="8">The sequence shown here is derived from an EMBL/GenBank/DDBJ whole genome shotgun (WGS) entry which is preliminary data.</text>
</comment>
<dbReference type="Pfam" id="PF17917">
    <property type="entry name" value="RT_RNaseH"/>
    <property type="match status" value="1"/>
</dbReference>
<keyword evidence="2" id="KW-0548">Nucleotidyltransferase</keyword>
<dbReference type="Proteomes" id="UP001457282">
    <property type="component" value="Unassembled WGS sequence"/>
</dbReference>
<dbReference type="Gene3D" id="3.30.420.10">
    <property type="entry name" value="Ribonuclease H-like superfamily/Ribonuclease H"/>
    <property type="match status" value="1"/>
</dbReference>
<reference evidence="8 9" key="1">
    <citation type="journal article" date="2023" name="G3 (Bethesda)">
        <title>A chromosome-length genome assembly and annotation of blackberry (Rubus argutus, cv. 'Hillquist').</title>
        <authorList>
            <person name="Bruna T."/>
            <person name="Aryal R."/>
            <person name="Dudchenko O."/>
            <person name="Sargent D.J."/>
            <person name="Mead D."/>
            <person name="Buti M."/>
            <person name="Cavallini A."/>
            <person name="Hytonen T."/>
            <person name="Andres J."/>
            <person name="Pham M."/>
            <person name="Weisz D."/>
            <person name="Mascagni F."/>
            <person name="Usai G."/>
            <person name="Natali L."/>
            <person name="Bassil N."/>
            <person name="Fernandez G.E."/>
            <person name="Lomsadze A."/>
            <person name="Armour M."/>
            <person name="Olukolu B."/>
            <person name="Poorten T."/>
            <person name="Britton C."/>
            <person name="Davik J."/>
            <person name="Ashrafi H."/>
            <person name="Aiden E.L."/>
            <person name="Borodovsky M."/>
            <person name="Worthington M."/>
        </authorList>
    </citation>
    <scope>NUCLEOTIDE SEQUENCE [LARGE SCALE GENOMIC DNA]</scope>
    <source>
        <strain evidence="8">PI 553951</strain>
    </source>
</reference>
<dbReference type="InterPro" id="IPR043502">
    <property type="entry name" value="DNA/RNA_pol_sf"/>
</dbReference>
<dbReference type="PROSITE" id="PS50879">
    <property type="entry name" value="RNASE_H_1"/>
    <property type="match status" value="1"/>
</dbReference>
<protein>
    <recommendedName>
        <fullName evidence="7">RNase H type-1 domain-containing protein</fullName>
    </recommendedName>
</protein>
<keyword evidence="9" id="KW-1185">Reference proteome</keyword>
<gene>
    <name evidence="8" type="ORF">M0R45_019525</name>
</gene>
<keyword evidence="3" id="KW-0540">Nuclease</keyword>
<organism evidence="8 9">
    <name type="scientific">Rubus argutus</name>
    <name type="common">Southern blackberry</name>
    <dbReference type="NCBI Taxonomy" id="59490"/>
    <lineage>
        <taxon>Eukaryota</taxon>
        <taxon>Viridiplantae</taxon>
        <taxon>Streptophyta</taxon>
        <taxon>Embryophyta</taxon>
        <taxon>Tracheophyta</taxon>
        <taxon>Spermatophyta</taxon>
        <taxon>Magnoliopsida</taxon>
        <taxon>eudicotyledons</taxon>
        <taxon>Gunneridae</taxon>
        <taxon>Pentapetalae</taxon>
        <taxon>rosids</taxon>
        <taxon>fabids</taxon>
        <taxon>Rosales</taxon>
        <taxon>Rosaceae</taxon>
        <taxon>Rosoideae</taxon>
        <taxon>Rosoideae incertae sedis</taxon>
        <taxon>Rubus</taxon>
    </lineage>
</organism>
<evidence type="ECO:0000256" key="4">
    <source>
        <dbReference type="ARBA" id="ARBA00022759"/>
    </source>
</evidence>
<feature type="domain" description="RNase H type-1" evidence="7">
    <location>
        <begin position="161"/>
        <end position="290"/>
    </location>
</feature>
<dbReference type="CDD" id="cd09279">
    <property type="entry name" value="RNase_HI_like"/>
    <property type="match status" value="1"/>
</dbReference>
<dbReference type="InterPro" id="IPR002156">
    <property type="entry name" value="RNaseH_domain"/>
</dbReference>
<proteinExistence type="predicted"/>
<evidence type="ECO:0000256" key="5">
    <source>
        <dbReference type="ARBA" id="ARBA00022801"/>
    </source>
</evidence>
<dbReference type="InterPro" id="IPR036397">
    <property type="entry name" value="RNaseH_sf"/>
</dbReference>
<evidence type="ECO:0000259" key="7">
    <source>
        <dbReference type="PROSITE" id="PS50879"/>
    </source>
</evidence>
<keyword evidence="1" id="KW-0808">Transferase</keyword>